<sequence>MKSSLPPMNQPENVNADQQQQLAFQQFMLHGKGNKKVESSVSTTPVLSSKTKHRQPQTSTTPNNNNNNNNRKQQQQSLRPIIKAFQGRLDDWDHTDQQVEKVVHSIWNLRTRLAWECEQLQQQQQDEERHHSRPWQGSGFRPTTAATSCCLLVEDVHMALDHDLLQHERMMATLRSLMASLAQTLDAASRRLEEWILHASDDNEWCYNTRPQEASQRHMSLLSDTKQLYFLLAQDLYQKQLAVQNILQSSHDGILNPHAPVAIAHGTTPQQVVKRALELWSTSSDRVRQKKMLMDRLLKG</sequence>
<feature type="region of interest" description="Disordered" evidence="1">
    <location>
        <begin position="1"/>
        <end position="76"/>
    </location>
</feature>
<organism evidence="2 4">
    <name type="scientific">Nitzschia inconspicua</name>
    <dbReference type="NCBI Taxonomy" id="303405"/>
    <lineage>
        <taxon>Eukaryota</taxon>
        <taxon>Sar</taxon>
        <taxon>Stramenopiles</taxon>
        <taxon>Ochrophyta</taxon>
        <taxon>Bacillariophyta</taxon>
        <taxon>Bacillariophyceae</taxon>
        <taxon>Bacillariophycidae</taxon>
        <taxon>Bacillariales</taxon>
        <taxon>Bacillariaceae</taxon>
        <taxon>Nitzschia</taxon>
    </lineage>
</organism>
<reference evidence="2" key="2">
    <citation type="submission" date="2021-04" db="EMBL/GenBank/DDBJ databases">
        <authorList>
            <person name="Podell S."/>
        </authorList>
    </citation>
    <scope>NUCLEOTIDE SEQUENCE</scope>
    <source>
        <strain evidence="2">Hildebrandi</strain>
    </source>
</reference>
<keyword evidence="4" id="KW-1185">Reference proteome</keyword>
<dbReference type="EMBL" id="JAGRRH010000070">
    <property type="protein sequence ID" value="KAG7337899.1"/>
    <property type="molecule type" value="Genomic_DNA"/>
</dbReference>
<gene>
    <name evidence="3" type="ORF">IV203_022429</name>
    <name evidence="2" type="ORF">IV203_024588</name>
</gene>
<evidence type="ECO:0000313" key="3">
    <source>
        <dbReference type="EMBL" id="KAG7344421.1"/>
    </source>
</evidence>
<dbReference type="Proteomes" id="UP000693970">
    <property type="component" value="Unassembled WGS sequence"/>
</dbReference>
<feature type="compositionally biased region" description="Low complexity" evidence="1">
    <location>
        <begin position="18"/>
        <end position="27"/>
    </location>
</feature>
<feature type="compositionally biased region" description="Polar residues" evidence="1">
    <location>
        <begin position="1"/>
        <end position="17"/>
    </location>
</feature>
<name>A0A9K3K715_9STRA</name>
<protein>
    <submittedName>
        <fullName evidence="2">Uncharacterized protein</fullName>
    </submittedName>
</protein>
<evidence type="ECO:0000313" key="4">
    <source>
        <dbReference type="Proteomes" id="UP000693970"/>
    </source>
</evidence>
<dbReference type="AlphaFoldDB" id="A0A9K3K715"/>
<comment type="caution">
    <text evidence="2">The sequence shown here is derived from an EMBL/GenBank/DDBJ whole genome shotgun (WGS) entry which is preliminary data.</text>
</comment>
<evidence type="ECO:0000256" key="1">
    <source>
        <dbReference type="SAM" id="MobiDB-lite"/>
    </source>
</evidence>
<dbReference type="OrthoDB" id="48786at2759"/>
<reference evidence="2" key="1">
    <citation type="journal article" date="2021" name="Sci. Rep.">
        <title>Diploid genomic architecture of Nitzschia inconspicua, an elite biomass production diatom.</title>
        <authorList>
            <person name="Oliver A."/>
            <person name="Podell S."/>
            <person name="Pinowska A."/>
            <person name="Traller J.C."/>
            <person name="Smith S.R."/>
            <person name="McClure R."/>
            <person name="Beliaev A."/>
            <person name="Bohutskyi P."/>
            <person name="Hill E.A."/>
            <person name="Rabines A."/>
            <person name="Zheng H."/>
            <person name="Allen L.Z."/>
            <person name="Kuo A."/>
            <person name="Grigoriev I.V."/>
            <person name="Allen A.E."/>
            <person name="Hazlebeck D."/>
            <person name="Allen E.E."/>
        </authorList>
    </citation>
    <scope>NUCLEOTIDE SEQUENCE</scope>
    <source>
        <strain evidence="2">Hildebrandi</strain>
    </source>
</reference>
<dbReference type="EMBL" id="JAGRRH010000023">
    <property type="protein sequence ID" value="KAG7344421.1"/>
    <property type="molecule type" value="Genomic_DNA"/>
</dbReference>
<feature type="compositionally biased region" description="Polar residues" evidence="1">
    <location>
        <begin position="39"/>
        <end position="49"/>
    </location>
</feature>
<accession>A0A9K3K715</accession>
<evidence type="ECO:0000313" key="2">
    <source>
        <dbReference type="EMBL" id="KAG7337899.1"/>
    </source>
</evidence>
<proteinExistence type="predicted"/>